<dbReference type="AlphaFoldDB" id="A0A3N4M5I2"/>
<keyword evidence="1" id="KW-0732">Signal</keyword>
<organism evidence="2 3">
    <name type="scientific">Chitinophaga barathri</name>
    <dbReference type="NCBI Taxonomy" id="1647451"/>
    <lineage>
        <taxon>Bacteria</taxon>
        <taxon>Pseudomonadati</taxon>
        <taxon>Bacteroidota</taxon>
        <taxon>Chitinophagia</taxon>
        <taxon>Chitinophagales</taxon>
        <taxon>Chitinophagaceae</taxon>
        <taxon>Chitinophaga</taxon>
    </lineage>
</organism>
<evidence type="ECO:0000256" key="1">
    <source>
        <dbReference type="SAM" id="SignalP"/>
    </source>
</evidence>
<accession>A0A3N4M5I2</accession>
<dbReference type="RefSeq" id="WP_120519173.1">
    <property type="nucleotide sequence ID" value="NZ_QXZY01000016.1"/>
</dbReference>
<name>A0A3N4M5I2_9BACT</name>
<evidence type="ECO:0008006" key="4">
    <source>
        <dbReference type="Google" id="ProtNLM"/>
    </source>
</evidence>
<dbReference type="EMBL" id="RMBX01000016">
    <property type="protein sequence ID" value="RPD38298.1"/>
    <property type="molecule type" value="Genomic_DNA"/>
</dbReference>
<feature type="chain" id="PRO_5018085707" description="Outer membrane protein beta-barrel domain-containing protein" evidence="1">
    <location>
        <begin position="20"/>
        <end position="202"/>
    </location>
</feature>
<comment type="caution">
    <text evidence="2">The sequence shown here is derived from an EMBL/GenBank/DDBJ whole genome shotgun (WGS) entry which is preliminary data.</text>
</comment>
<feature type="signal peptide" evidence="1">
    <location>
        <begin position="1"/>
        <end position="19"/>
    </location>
</feature>
<proteinExistence type="predicted"/>
<evidence type="ECO:0000313" key="2">
    <source>
        <dbReference type="EMBL" id="RPD38298.1"/>
    </source>
</evidence>
<keyword evidence="3" id="KW-1185">Reference proteome</keyword>
<sequence length="202" mass="21955">MKTFTLVCALILTALFAQAQEMETLSAGFRNKGGGKKLSAYGALAGTVSTFDDRFAVLTGGYGGVFLNKKIMLGAGVYNLTNSLKVDNFNDDRRWNLWYTGGVVEYVHNSDKLFHWSAGALIGGGGVSQRTSYDKDKKDHVYESDGVFVVEPYINAEINITSYLRIFAGGTWRQVMGADGMSIENSKMSAPGFRLGVKAGVF</sequence>
<gene>
    <name evidence="2" type="ORF">EG028_25755</name>
</gene>
<protein>
    <recommendedName>
        <fullName evidence="4">Outer membrane protein beta-barrel domain-containing protein</fullName>
    </recommendedName>
</protein>
<reference evidence="3" key="1">
    <citation type="submission" date="2018-11" db="EMBL/GenBank/DDBJ databases">
        <title>Chitinophaga lutea sp.nov., isolate from arsenic contaminated soil.</title>
        <authorList>
            <person name="Zong Y."/>
        </authorList>
    </citation>
    <scope>NUCLEOTIDE SEQUENCE [LARGE SCALE GENOMIC DNA]</scope>
    <source>
        <strain evidence="3">YLT18</strain>
    </source>
</reference>
<dbReference type="Proteomes" id="UP000279089">
    <property type="component" value="Unassembled WGS sequence"/>
</dbReference>
<evidence type="ECO:0000313" key="3">
    <source>
        <dbReference type="Proteomes" id="UP000279089"/>
    </source>
</evidence>
<dbReference type="OrthoDB" id="1122635at2"/>